<feature type="domain" description="CAAX prenyl protease 2/Lysostaphin resistance protein A-like" evidence="2">
    <location>
        <begin position="125"/>
        <end position="209"/>
    </location>
</feature>
<name>A0ABU5CUK9_9BACI</name>
<dbReference type="Pfam" id="PF02517">
    <property type="entry name" value="Rce1-like"/>
    <property type="match status" value="1"/>
</dbReference>
<feature type="transmembrane region" description="Helical" evidence="1">
    <location>
        <begin position="37"/>
        <end position="54"/>
    </location>
</feature>
<evidence type="ECO:0000313" key="3">
    <source>
        <dbReference type="EMBL" id="MDY0409541.1"/>
    </source>
</evidence>
<feature type="transmembrane region" description="Helical" evidence="1">
    <location>
        <begin position="232"/>
        <end position="254"/>
    </location>
</feature>
<protein>
    <submittedName>
        <fullName evidence="3">CPBP family intramembrane glutamic endopeptidase</fullName>
        <ecNumber evidence="3">3.4.-.-</ecNumber>
    </submittedName>
</protein>
<dbReference type="GO" id="GO:0016787">
    <property type="term" value="F:hydrolase activity"/>
    <property type="evidence" value="ECO:0007669"/>
    <property type="project" value="UniProtKB-KW"/>
</dbReference>
<dbReference type="PANTHER" id="PTHR36435">
    <property type="entry name" value="SLR1288 PROTEIN"/>
    <property type="match status" value="1"/>
</dbReference>
<gene>
    <name evidence="3" type="ORF">RWD45_14325</name>
</gene>
<evidence type="ECO:0000259" key="2">
    <source>
        <dbReference type="Pfam" id="PF02517"/>
    </source>
</evidence>
<keyword evidence="1" id="KW-0472">Membrane</keyword>
<comment type="caution">
    <text evidence="3">The sequence shown here is derived from an EMBL/GenBank/DDBJ whole genome shotgun (WGS) entry which is preliminary data.</text>
</comment>
<feature type="transmembrane region" description="Helical" evidence="1">
    <location>
        <begin position="118"/>
        <end position="139"/>
    </location>
</feature>
<feature type="transmembrane region" description="Helical" evidence="1">
    <location>
        <begin position="7"/>
        <end position="25"/>
    </location>
</feature>
<keyword evidence="3" id="KW-0378">Hydrolase</keyword>
<evidence type="ECO:0000256" key="1">
    <source>
        <dbReference type="SAM" id="Phobius"/>
    </source>
</evidence>
<feature type="transmembrane region" description="Helical" evidence="1">
    <location>
        <begin position="196"/>
        <end position="220"/>
    </location>
</feature>
<accession>A0ABU5CUK9</accession>
<organism evidence="3 4">
    <name type="scientific">Paracerasibacillus soli</name>
    <dbReference type="NCBI Taxonomy" id="480284"/>
    <lineage>
        <taxon>Bacteria</taxon>
        <taxon>Bacillati</taxon>
        <taxon>Bacillota</taxon>
        <taxon>Bacilli</taxon>
        <taxon>Bacillales</taxon>
        <taxon>Bacillaceae</taxon>
        <taxon>Paracerasibacillus</taxon>
    </lineage>
</organism>
<proteinExistence type="predicted"/>
<dbReference type="InterPro" id="IPR003675">
    <property type="entry name" value="Rce1/LyrA-like_dom"/>
</dbReference>
<dbReference type="InterPro" id="IPR052710">
    <property type="entry name" value="CAAX_protease"/>
</dbReference>
<dbReference type="PANTHER" id="PTHR36435:SF1">
    <property type="entry name" value="CAAX AMINO TERMINAL PROTEASE FAMILY PROTEIN"/>
    <property type="match status" value="1"/>
</dbReference>
<sequence>MFEEMKIRSFVIGFIGTLFVLVFLFPSEEDSLLGDTIFSYTLFGIFPFIWLKVQTRKQQQSLLYPISFKGFSGQVPNLLGLTLLLFIFSIGAVWVSSYGLSFFFPNYVEEMLQDDTEIFGRGIITFLFILYICLVGPIVEEYIFRGLLLKRLERKFHIIASLIITNIIFGILHMDIIGAFIFGIVMSLLYLKTNNLLVPIFIHICNNTFVYILLVLDVPMPDFLNYTMVEQLSAVMLPNLILFLIPIPFLYMYIKQTWKGVRPQK</sequence>
<dbReference type="EMBL" id="JAWDIQ010000002">
    <property type="protein sequence ID" value="MDY0409541.1"/>
    <property type="molecule type" value="Genomic_DNA"/>
</dbReference>
<reference evidence="3 4" key="1">
    <citation type="submission" date="2023-10" db="EMBL/GenBank/DDBJ databases">
        <title>Virgibacillus soli CC-YMP-6 genome.</title>
        <authorList>
            <person name="Miliotis G."/>
            <person name="Sengupta P."/>
            <person name="Hameed A."/>
            <person name="Chuvochina M."/>
            <person name="Mcdonagh F."/>
            <person name="Simpson A.C."/>
            <person name="Singh N.K."/>
            <person name="Rekha P.D."/>
            <person name="Raman K."/>
            <person name="Hugenholtz P."/>
            <person name="Venkateswaran K."/>
        </authorList>
    </citation>
    <scope>NUCLEOTIDE SEQUENCE [LARGE SCALE GENOMIC DNA]</scope>
    <source>
        <strain evidence="3 4">CC-YMP-6</strain>
    </source>
</reference>
<feature type="transmembrane region" description="Helical" evidence="1">
    <location>
        <begin position="159"/>
        <end position="190"/>
    </location>
</feature>
<dbReference type="Proteomes" id="UP001275315">
    <property type="component" value="Unassembled WGS sequence"/>
</dbReference>
<keyword evidence="4" id="KW-1185">Reference proteome</keyword>
<keyword evidence="1" id="KW-1133">Transmembrane helix</keyword>
<dbReference type="EC" id="3.4.-.-" evidence="3"/>
<feature type="transmembrane region" description="Helical" evidence="1">
    <location>
        <begin position="75"/>
        <end position="98"/>
    </location>
</feature>
<keyword evidence="1" id="KW-0812">Transmembrane</keyword>
<evidence type="ECO:0000313" key="4">
    <source>
        <dbReference type="Proteomes" id="UP001275315"/>
    </source>
</evidence>
<dbReference type="RefSeq" id="WP_320380339.1">
    <property type="nucleotide sequence ID" value="NZ_JAWDIQ010000002.1"/>
</dbReference>